<evidence type="ECO:0000313" key="3">
    <source>
        <dbReference type="Proteomes" id="UP000324222"/>
    </source>
</evidence>
<dbReference type="AlphaFoldDB" id="A0A5B7I3I0"/>
<evidence type="ECO:0000313" key="2">
    <source>
        <dbReference type="EMBL" id="MPC75314.1"/>
    </source>
</evidence>
<name>A0A5B7I3I0_PORTR</name>
<keyword evidence="3" id="KW-1185">Reference proteome</keyword>
<dbReference type="EMBL" id="VSRR010040823">
    <property type="protein sequence ID" value="MPC75314.1"/>
    <property type="molecule type" value="Genomic_DNA"/>
</dbReference>
<evidence type="ECO:0000256" key="1">
    <source>
        <dbReference type="SAM" id="MobiDB-lite"/>
    </source>
</evidence>
<feature type="compositionally biased region" description="Basic and acidic residues" evidence="1">
    <location>
        <begin position="29"/>
        <end position="40"/>
    </location>
</feature>
<organism evidence="2 3">
    <name type="scientific">Portunus trituberculatus</name>
    <name type="common">Swimming crab</name>
    <name type="synonym">Neptunus trituberculatus</name>
    <dbReference type="NCBI Taxonomy" id="210409"/>
    <lineage>
        <taxon>Eukaryota</taxon>
        <taxon>Metazoa</taxon>
        <taxon>Ecdysozoa</taxon>
        <taxon>Arthropoda</taxon>
        <taxon>Crustacea</taxon>
        <taxon>Multicrustacea</taxon>
        <taxon>Malacostraca</taxon>
        <taxon>Eumalacostraca</taxon>
        <taxon>Eucarida</taxon>
        <taxon>Decapoda</taxon>
        <taxon>Pleocyemata</taxon>
        <taxon>Brachyura</taxon>
        <taxon>Eubrachyura</taxon>
        <taxon>Portunoidea</taxon>
        <taxon>Portunidae</taxon>
        <taxon>Portuninae</taxon>
        <taxon>Portunus</taxon>
    </lineage>
</organism>
<proteinExistence type="predicted"/>
<gene>
    <name evidence="2" type="ORF">E2C01_069701</name>
</gene>
<reference evidence="2 3" key="1">
    <citation type="submission" date="2019-05" db="EMBL/GenBank/DDBJ databases">
        <title>Another draft genome of Portunus trituberculatus and its Hox gene families provides insights of decapod evolution.</title>
        <authorList>
            <person name="Jeong J.-H."/>
            <person name="Song I."/>
            <person name="Kim S."/>
            <person name="Choi T."/>
            <person name="Kim D."/>
            <person name="Ryu S."/>
            <person name="Kim W."/>
        </authorList>
    </citation>
    <scope>NUCLEOTIDE SEQUENCE [LARGE SCALE GENOMIC DNA]</scope>
    <source>
        <tissue evidence="2">Muscle</tissue>
    </source>
</reference>
<protein>
    <submittedName>
        <fullName evidence="2">Uncharacterized protein</fullName>
    </submittedName>
</protein>
<comment type="caution">
    <text evidence="2">The sequence shown here is derived from an EMBL/GenBank/DDBJ whole genome shotgun (WGS) entry which is preliminary data.</text>
</comment>
<feature type="region of interest" description="Disordered" evidence="1">
    <location>
        <begin position="1"/>
        <end position="97"/>
    </location>
</feature>
<sequence length="97" mass="10543">MKDWGHESSGMRCPLDPINQFPGRRYRAPHQEGRSWRSWEGKWGGKGAGRGLREGKVSSSSLAHPAPPRQTQDSRKQCGGGGTGRDAGVNATQFTPP</sequence>
<accession>A0A5B7I3I0</accession>
<dbReference type="Proteomes" id="UP000324222">
    <property type="component" value="Unassembled WGS sequence"/>
</dbReference>